<dbReference type="SMART" id="SM01005">
    <property type="entry name" value="Ala_racemase_C"/>
    <property type="match status" value="1"/>
</dbReference>
<evidence type="ECO:0000256" key="2">
    <source>
        <dbReference type="ARBA" id="ARBA00022898"/>
    </source>
</evidence>
<dbReference type="InterPro" id="IPR011079">
    <property type="entry name" value="Ala_racemase_C"/>
</dbReference>
<dbReference type="NCBIfam" id="TIGR00492">
    <property type="entry name" value="alr"/>
    <property type="match status" value="1"/>
</dbReference>
<evidence type="ECO:0000313" key="6">
    <source>
        <dbReference type="Proteomes" id="UP001597497"/>
    </source>
</evidence>
<dbReference type="Proteomes" id="UP001597497">
    <property type="component" value="Unassembled WGS sequence"/>
</dbReference>
<evidence type="ECO:0000313" key="5">
    <source>
        <dbReference type="EMBL" id="MFD2673205.1"/>
    </source>
</evidence>
<reference evidence="6" key="1">
    <citation type="journal article" date="2019" name="Int. J. Syst. Evol. Microbiol.">
        <title>The Global Catalogue of Microorganisms (GCM) 10K type strain sequencing project: providing services to taxonomists for standard genome sequencing and annotation.</title>
        <authorList>
            <consortium name="The Broad Institute Genomics Platform"/>
            <consortium name="The Broad Institute Genome Sequencing Center for Infectious Disease"/>
            <person name="Wu L."/>
            <person name="Ma J."/>
        </authorList>
    </citation>
    <scope>NUCLEOTIDE SEQUENCE [LARGE SCALE GENOMIC DNA]</scope>
    <source>
        <strain evidence="6">KCTC 33676</strain>
    </source>
</reference>
<proteinExistence type="predicted"/>
<evidence type="ECO:0000256" key="1">
    <source>
        <dbReference type="ARBA" id="ARBA00001933"/>
    </source>
</evidence>
<comment type="cofactor">
    <cofactor evidence="1">
        <name>pyridoxal 5'-phosphate</name>
        <dbReference type="ChEBI" id="CHEBI:597326"/>
    </cofactor>
</comment>
<dbReference type="SUPFAM" id="SSF50621">
    <property type="entry name" value="Alanine racemase C-terminal domain-like"/>
    <property type="match status" value="1"/>
</dbReference>
<dbReference type="Gene3D" id="2.40.37.10">
    <property type="entry name" value="Lyase, Ornithine Decarboxylase, Chain A, domain 1"/>
    <property type="match status" value="1"/>
</dbReference>
<keyword evidence="2" id="KW-0663">Pyridoxal phosphate</keyword>
<name>A0ABW5REM5_9BACL</name>
<keyword evidence="3 5" id="KW-0413">Isomerase</keyword>
<dbReference type="RefSeq" id="WP_379930765.1">
    <property type="nucleotide sequence ID" value="NZ_JBHUMM010000043.1"/>
</dbReference>
<accession>A0ABW5REM5</accession>
<dbReference type="PROSITE" id="PS00395">
    <property type="entry name" value="ALANINE_RACEMASE"/>
    <property type="match status" value="1"/>
</dbReference>
<dbReference type="Pfam" id="PF01168">
    <property type="entry name" value="Ala_racemase_N"/>
    <property type="match status" value="1"/>
</dbReference>
<gene>
    <name evidence="5" type="primary">alr</name>
    <name evidence="5" type="ORF">ACFSUC_16655</name>
</gene>
<comment type="caution">
    <text evidence="5">The sequence shown here is derived from an EMBL/GenBank/DDBJ whole genome shotgun (WGS) entry which is preliminary data.</text>
</comment>
<dbReference type="PANTHER" id="PTHR30511">
    <property type="entry name" value="ALANINE RACEMASE"/>
    <property type="match status" value="1"/>
</dbReference>
<dbReference type="EC" id="5.1.1.1" evidence="5"/>
<dbReference type="Pfam" id="PF00842">
    <property type="entry name" value="Ala_racemase_C"/>
    <property type="match status" value="1"/>
</dbReference>
<dbReference type="PANTHER" id="PTHR30511:SF0">
    <property type="entry name" value="ALANINE RACEMASE, CATABOLIC-RELATED"/>
    <property type="match status" value="1"/>
</dbReference>
<dbReference type="PRINTS" id="PR00992">
    <property type="entry name" value="ALARACEMASE"/>
</dbReference>
<evidence type="ECO:0000256" key="3">
    <source>
        <dbReference type="ARBA" id="ARBA00023235"/>
    </source>
</evidence>
<feature type="domain" description="Alanine racemase C-terminal" evidence="4">
    <location>
        <begin position="262"/>
        <end position="392"/>
    </location>
</feature>
<dbReference type="Gene3D" id="3.20.20.10">
    <property type="entry name" value="Alanine racemase"/>
    <property type="match status" value="1"/>
</dbReference>
<keyword evidence="6" id="KW-1185">Reference proteome</keyword>
<dbReference type="InterPro" id="IPR001608">
    <property type="entry name" value="Ala_racemase_N"/>
</dbReference>
<protein>
    <submittedName>
        <fullName evidence="5">Alanine racemase</fullName>
        <ecNumber evidence="5">5.1.1.1</ecNumber>
    </submittedName>
</protein>
<dbReference type="GO" id="GO:0008784">
    <property type="term" value="F:alanine racemase activity"/>
    <property type="evidence" value="ECO:0007669"/>
    <property type="project" value="UniProtKB-EC"/>
</dbReference>
<dbReference type="InterPro" id="IPR029066">
    <property type="entry name" value="PLP-binding_barrel"/>
</dbReference>
<dbReference type="InterPro" id="IPR000821">
    <property type="entry name" value="Ala_racemase"/>
</dbReference>
<evidence type="ECO:0000259" key="4">
    <source>
        <dbReference type="SMART" id="SM01005"/>
    </source>
</evidence>
<dbReference type="EMBL" id="JBHUMM010000043">
    <property type="protein sequence ID" value="MFD2673205.1"/>
    <property type="molecule type" value="Genomic_DNA"/>
</dbReference>
<dbReference type="SUPFAM" id="SSF51419">
    <property type="entry name" value="PLP-binding barrel"/>
    <property type="match status" value="1"/>
</dbReference>
<sequence>MEPVMERENDRQQQLLPHSHQAWMEVNLTQLERNVSLIQAHLAHQPLQMAVVKADAYGHGAVVMVRKLAQCGFTYFAVATVEEGIQLRAALSNHTILILGPTPEAQIPEVIEHDLTPTVCTYRFAKELHDYHLEKGEDKPPVSVHIRLDISESSIGINLQTAADFVAEIQSLSTLDIAGVYTHIPSAYGGDLEVAEAEFASFLSTARQLKQVYGWTNCLVHAQSSPGILLFPDLACDMVRTGILLYGLPVLEHASLPGIAPLMEVKARIAYIKTVESDKQFGYGYQYRTDQKVRIASIPIGYNDAMFLYYWQQGQVLIHGQYAPLYGQVYMDYFLVDVTHIPSCQVGDEAVVIGRQGENRIMAEQLAAQCGIDALHADCVHLWGSRLTRTYIEEETGEEEGDTAHAT</sequence>
<organism evidence="5 6">
    <name type="scientific">Marinicrinis sediminis</name>
    <dbReference type="NCBI Taxonomy" id="1652465"/>
    <lineage>
        <taxon>Bacteria</taxon>
        <taxon>Bacillati</taxon>
        <taxon>Bacillota</taxon>
        <taxon>Bacilli</taxon>
        <taxon>Bacillales</taxon>
        <taxon>Paenibacillaceae</taxon>
    </lineage>
</organism>
<dbReference type="InterPro" id="IPR009006">
    <property type="entry name" value="Ala_racemase/Decarboxylase_C"/>
</dbReference>
<dbReference type="InterPro" id="IPR020622">
    <property type="entry name" value="Ala_racemase_pyridoxalP-BS"/>
</dbReference>
<dbReference type="CDD" id="cd00430">
    <property type="entry name" value="PLPDE_III_AR"/>
    <property type="match status" value="1"/>
</dbReference>